<dbReference type="AlphaFoldDB" id="A0A2B1KVB0"/>
<evidence type="ECO:0000313" key="1">
    <source>
        <dbReference type="EMBL" id="PFN28016.1"/>
    </source>
</evidence>
<evidence type="ECO:0000313" key="2">
    <source>
        <dbReference type="Proteomes" id="UP000225182"/>
    </source>
</evidence>
<dbReference type="EMBL" id="NUYN01000009">
    <property type="protein sequence ID" value="PFN28016.1"/>
    <property type="molecule type" value="Genomic_DNA"/>
</dbReference>
<reference evidence="1 2" key="1">
    <citation type="submission" date="2017-09" db="EMBL/GenBank/DDBJ databases">
        <title>Large-scale bioinformatics analysis of Bacillus genomes uncovers conserved roles of natural products in bacterial physiology.</title>
        <authorList>
            <consortium name="Agbiome Team Llc"/>
            <person name="Bleich R.M."/>
            <person name="Grubbs K.J."/>
            <person name="Santa Maria K.C."/>
            <person name="Allen S.E."/>
            <person name="Farag S."/>
            <person name="Shank E.A."/>
            <person name="Bowers A."/>
        </authorList>
    </citation>
    <scope>NUCLEOTIDE SEQUENCE [LARGE SCALE GENOMIC DNA]</scope>
    <source>
        <strain evidence="1 2">AFS076905</strain>
    </source>
</reference>
<organism evidence="1 2">
    <name type="scientific">Bacillus cereus</name>
    <dbReference type="NCBI Taxonomy" id="1396"/>
    <lineage>
        <taxon>Bacteria</taxon>
        <taxon>Bacillati</taxon>
        <taxon>Bacillota</taxon>
        <taxon>Bacilli</taxon>
        <taxon>Bacillales</taxon>
        <taxon>Bacillaceae</taxon>
        <taxon>Bacillus</taxon>
        <taxon>Bacillus cereus group</taxon>
    </lineage>
</organism>
<proteinExistence type="predicted"/>
<protein>
    <submittedName>
        <fullName evidence="1">Uncharacterized protein</fullName>
    </submittedName>
</protein>
<dbReference type="RefSeq" id="WP_098539880.1">
    <property type="nucleotide sequence ID" value="NZ_NUYN01000009.1"/>
</dbReference>
<accession>A0A2B1KVB0</accession>
<dbReference type="Proteomes" id="UP000225182">
    <property type="component" value="Unassembled WGS sequence"/>
</dbReference>
<gene>
    <name evidence="1" type="ORF">COJ50_06090</name>
</gene>
<comment type="caution">
    <text evidence="1">The sequence shown here is derived from an EMBL/GenBank/DDBJ whole genome shotgun (WGS) entry which is preliminary data.</text>
</comment>
<name>A0A2B1KVB0_BACCE</name>
<sequence>MKEKLFSEEIAILKKHGLRATHQRMQILQAFISLKGVTIHAHQLKNENKVYFHFVEVKHS</sequence>